<dbReference type="AlphaFoldDB" id="A0A3G2S2B8"/>
<dbReference type="PANTHER" id="PTHR23003:SF64">
    <property type="entry name" value="RRM DOMAIN-CONTAINING PROTEIN"/>
    <property type="match status" value="1"/>
</dbReference>
<keyword evidence="6" id="KW-1185">Reference proteome</keyword>
<dbReference type="SMART" id="SM00360">
    <property type="entry name" value="RRM"/>
    <property type="match status" value="2"/>
</dbReference>
<feature type="compositionally biased region" description="Polar residues" evidence="3">
    <location>
        <begin position="158"/>
        <end position="172"/>
    </location>
</feature>
<gene>
    <name evidence="5" type="ORF">DNF11_0639</name>
</gene>
<dbReference type="PANTHER" id="PTHR23003">
    <property type="entry name" value="RNA RECOGNITION MOTIF RRM DOMAIN CONTAINING PROTEIN"/>
    <property type="match status" value="1"/>
</dbReference>
<dbReference type="GO" id="GO:1990904">
    <property type="term" value="C:ribonucleoprotein complex"/>
    <property type="evidence" value="ECO:0007669"/>
    <property type="project" value="TreeGrafter"/>
</dbReference>
<dbReference type="EMBL" id="CP033148">
    <property type="protein sequence ID" value="AYO41589.1"/>
    <property type="molecule type" value="Genomic_DNA"/>
</dbReference>
<reference evidence="5 6" key="1">
    <citation type="submission" date="2018-10" db="EMBL/GenBank/DDBJ databases">
        <title>Complete genome sequence of Malassezia restricta CBS 7877.</title>
        <authorList>
            <person name="Morand S.C."/>
            <person name="Bertignac M."/>
            <person name="Iltis A."/>
            <person name="Kolder I."/>
            <person name="Pirovano W."/>
            <person name="Jourdain R."/>
            <person name="Clavaud C."/>
        </authorList>
    </citation>
    <scope>NUCLEOTIDE SEQUENCE [LARGE SCALE GENOMIC DNA]</scope>
    <source>
        <strain evidence="5 6">CBS 7877</strain>
    </source>
</reference>
<dbReference type="FunFam" id="3.30.70.330:FF:000145">
    <property type="entry name" value="Putative RNP domain-containing protein"/>
    <property type="match status" value="1"/>
</dbReference>
<dbReference type="Gene3D" id="3.30.70.330">
    <property type="match status" value="2"/>
</dbReference>
<feature type="compositionally biased region" description="Polar residues" evidence="3">
    <location>
        <begin position="577"/>
        <end position="595"/>
    </location>
</feature>
<dbReference type="Pfam" id="PF00076">
    <property type="entry name" value="RRM_1"/>
    <property type="match status" value="2"/>
</dbReference>
<dbReference type="InterPro" id="IPR000504">
    <property type="entry name" value="RRM_dom"/>
</dbReference>
<evidence type="ECO:0000256" key="3">
    <source>
        <dbReference type="SAM" id="MobiDB-lite"/>
    </source>
</evidence>
<dbReference type="OrthoDB" id="1049195at2759"/>
<dbReference type="GO" id="GO:0005737">
    <property type="term" value="C:cytoplasm"/>
    <property type="evidence" value="ECO:0007669"/>
    <property type="project" value="TreeGrafter"/>
</dbReference>
<protein>
    <recommendedName>
        <fullName evidence="4">RRM domain-containing protein</fullName>
    </recommendedName>
</protein>
<dbReference type="SUPFAM" id="SSF54928">
    <property type="entry name" value="RNA-binding domain, RBD"/>
    <property type="match status" value="2"/>
</dbReference>
<dbReference type="InterPro" id="IPR035979">
    <property type="entry name" value="RBD_domain_sf"/>
</dbReference>
<evidence type="ECO:0000259" key="4">
    <source>
        <dbReference type="PROSITE" id="PS50102"/>
    </source>
</evidence>
<feature type="region of interest" description="Disordered" evidence="3">
    <location>
        <begin position="153"/>
        <end position="181"/>
    </location>
</feature>
<feature type="domain" description="RRM" evidence="4">
    <location>
        <begin position="318"/>
        <end position="395"/>
    </location>
</feature>
<feature type="region of interest" description="Disordered" evidence="3">
    <location>
        <begin position="567"/>
        <end position="648"/>
    </location>
</feature>
<evidence type="ECO:0000313" key="5">
    <source>
        <dbReference type="EMBL" id="AYO41589.1"/>
    </source>
</evidence>
<accession>A0A3G2S2B8</accession>
<dbReference type="VEuPathDB" id="FungiDB:DNF11_0639"/>
<feature type="region of interest" description="Disordered" evidence="3">
    <location>
        <begin position="286"/>
        <end position="305"/>
    </location>
</feature>
<feature type="region of interest" description="Disordered" evidence="3">
    <location>
        <begin position="463"/>
        <end position="483"/>
    </location>
</feature>
<evidence type="ECO:0000256" key="2">
    <source>
        <dbReference type="PROSITE-ProRule" id="PRU00176"/>
    </source>
</evidence>
<dbReference type="PROSITE" id="PS50102">
    <property type="entry name" value="RRM"/>
    <property type="match status" value="2"/>
</dbReference>
<organism evidence="5 6">
    <name type="scientific">Malassezia restricta (strain ATCC 96810 / NBRC 103918 / CBS 7877)</name>
    <name type="common">Seborrheic dermatitis infection agent</name>
    <dbReference type="NCBI Taxonomy" id="425264"/>
    <lineage>
        <taxon>Eukaryota</taxon>
        <taxon>Fungi</taxon>
        <taxon>Dikarya</taxon>
        <taxon>Basidiomycota</taxon>
        <taxon>Ustilaginomycotina</taxon>
        <taxon>Malasseziomycetes</taxon>
        <taxon>Malasseziales</taxon>
        <taxon>Malasseziaceae</taxon>
        <taxon>Malassezia</taxon>
    </lineage>
</organism>
<feature type="domain" description="RRM" evidence="4">
    <location>
        <begin position="199"/>
        <end position="277"/>
    </location>
</feature>
<feature type="region of interest" description="Disordered" evidence="3">
    <location>
        <begin position="34"/>
        <end position="90"/>
    </location>
</feature>
<evidence type="ECO:0000313" key="6">
    <source>
        <dbReference type="Proteomes" id="UP000269793"/>
    </source>
</evidence>
<sequence>MVAKPADDPHDSSPLPCPWVPMRFAQSLDVEAMPPGPLALVTSSDTPNEATAFPPLSSSSSSSRGAADELPVAGDLDRRRPSSSTQVSDSVTLSNVSLNVFSSPDTDPASSAMLLLPSDGGGDATAMASSASLPRPLSAADKHLPVSSPLLSHFPRSGSVSPARSMSSFATQRTDDADATRPTLHGAAAGAHAAGDQRTQLYVRNLPPHVRWQDLKDLFRRAGTVLRADVHASPFGLRHIVSGTVLFATETDAHHAINTLHGYNWHGHVLEVGLDEHIAGRIDGSRRLSRPHAGGDARHGLGATHASAPPVPLPYPGRVLFVGNLPFHCQWQDLKDLFRAAGNILRADVALNEDGRSRGFGTVLFASPEDAQTAVRLYHGYEYSGRILKVHFDRHTPCGPASFMVPTDPSQYTSAFHTRRMAPSAPVLPPMPAPVLSPFPPQPHVMPDMAHMAPMQETASPWTHAAAPRPADAPRSSHPAPYPHPGRIALPPVSFPMMGAMTPGVPLTPGMPGFMMRPALETPPVYPYLMSPGLAIHAPGVSSGFNPYLNTTPGAPVDMHHAMAMAQPASPLPPTPHWSQPVRQRTRAPSTSKPSALQDAPPVSPSAQVSPTSAAPTEGGEYPFPGTTATVEPAPSQALPKDDSPVLSSTRELTSAIAKMSVRGTARAKRTSAHLDKSTPEDAASTEERATAEAALSRLRQDLAMKDKGQPLHLATDA</sequence>
<dbReference type="InterPro" id="IPR050374">
    <property type="entry name" value="RRT5_SRSF_SR"/>
</dbReference>
<feature type="compositionally biased region" description="Low complexity" evidence="3">
    <location>
        <begin position="464"/>
        <end position="479"/>
    </location>
</feature>
<proteinExistence type="predicted"/>
<feature type="compositionally biased region" description="Low complexity" evidence="3">
    <location>
        <begin position="605"/>
        <end position="617"/>
    </location>
</feature>
<dbReference type="STRING" id="425264.A0A3G2S2B8"/>
<dbReference type="Proteomes" id="UP000269793">
    <property type="component" value="Chromosome I"/>
</dbReference>
<dbReference type="GO" id="GO:0005634">
    <property type="term" value="C:nucleus"/>
    <property type="evidence" value="ECO:0007669"/>
    <property type="project" value="TreeGrafter"/>
</dbReference>
<feature type="region of interest" description="Disordered" evidence="3">
    <location>
        <begin position="661"/>
        <end position="692"/>
    </location>
</feature>
<feature type="compositionally biased region" description="Basic and acidic residues" evidence="3">
    <location>
        <begin position="673"/>
        <end position="691"/>
    </location>
</feature>
<keyword evidence="1 2" id="KW-0694">RNA-binding</keyword>
<name>A0A3G2S2B8_MALR7</name>
<evidence type="ECO:0000256" key="1">
    <source>
        <dbReference type="ARBA" id="ARBA00022884"/>
    </source>
</evidence>
<dbReference type="GO" id="GO:0003729">
    <property type="term" value="F:mRNA binding"/>
    <property type="evidence" value="ECO:0007669"/>
    <property type="project" value="TreeGrafter"/>
</dbReference>
<dbReference type="InterPro" id="IPR012677">
    <property type="entry name" value="Nucleotide-bd_a/b_plait_sf"/>
</dbReference>